<gene>
    <name evidence="2" type="ORF">IAB07_01370</name>
</gene>
<proteinExistence type="inferred from homology"/>
<evidence type="ECO:0000313" key="3">
    <source>
        <dbReference type="Proteomes" id="UP000824145"/>
    </source>
</evidence>
<dbReference type="AlphaFoldDB" id="A0A9D1SJF0"/>
<dbReference type="Gene3D" id="3.50.80.10">
    <property type="entry name" value="D-tyrosyl-tRNA(Tyr) deacylase"/>
    <property type="match status" value="1"/>
</dbReference>
<dbReference type="NCBIfam" id="TIGR00256">
    <property type="entry name" value="D-aminoacyl-tRNA deacylase"/>
    <property type="match status" value="1"/>
</dbReference>
<dbReference type="PANTHER" id="PTHR10472">
    <property type="entry name" value="D-TYROSYL-TRNA TYR DEACYLASE"/>
    <property type="match status" value="1"/>
</dbReference>
<dbReference type="EC" id="3.1.1.96" evidence="2"/>
<protein>
    <submittedName>
        <fullName evidence="2">D-tyrosyl-tRNA(Tyr) deacylase</fullName>
        <ecNumber evidence="2">3.1.1.96</ecNumber>
    </submittedName>
</protein>
<name>A0A9D1SJF0_9FIRM</name>
<dbReference type="FunFam" id="3.50.80.10:FF:000001">
    <property type="entry name" value="D-aminoacyl-tRNA deacylase"/>
    <property type="match status" value="1"/>
</dbReference>
<dbReference type="Proteomes" id="UP000824145">
    <property type="component" value="Unassembled WGS sequence"/>
</dbReference>
<evidence type="ECO:0000256" key="1">
    <source>
        <dbReference type="ARBA" id="ARBA00009673"/>
    </source>
</evidence>
<dbReference type="Pfam" id="PF02580">
    <property type="entry name" value="Tyr_Deacylase"/>
    <property type="match status" value="1"/>
</dbReference>
<dbReference type="PANTHER" id="PTHR10472:SF5">
    <property type="entry name" value="D-AMINOACYL-TRNA DEACYLASE 1"/>
    <property type="match status" value="1"/>
</dbReference>
<comment type="similarity">
    <text evidence="1">Belongs to the DTD family.</text>
</comment>
<reference evidence="2" key="1">
    <citation type="submission" date="2020-10" db="EMBL/GenBank/DDBJ databases">
        <authorList>
            <person name="Gilroy R."/>
        </authorList>
    </citation>
    <scope>NUCLEOTIDE SEQUENCE</scope>
    <source>
        <strain evidence="2">9366</strain>
    </source>
</reference>
<comment type="caution">
    <text evidence="2">The sequence shown here is derived from an EMBL/GenBank/DDBJ whole genome shotgun (WGS) entry which is preliminary data.</text>
</comment>
<dbReference type="InterPro" id="IPR023509">
    <property type="entry name" value="DTD-like_sf"/>
</dbReference>
<dbReference type="GO" id="GO:0005737">
    <property type="term" value="C:cytoplasm"/>
    <property type="evidence" value="ECO:0007669"/>
    <property type="project" value="InterPro"/>
</dbReference>
<dbReference type="InterPro" id="IPR003732">
    <property type="entry name" value="Daa-tRNA_deacyls_DTD"/>
</dbReference>
<reference evidence="2" key="2">
    <citation type="journal article" date="2021" name="PeerJ">
        <title>Extensive microbial diversity within the chicken gut microbiome revealed by metagenomics and culture.</title>
        <authorList>
            <person name="Gilroy R."/>
            <person name="Ravi A."/>
            <person name="Getino M."/>
            <person name="Pursley I."/>
            <person name="Horton D.L."/>
            <person name="Alikhan N.F."/>
            <person name="Baker D."/>
            <person name="Gharbi K."/>
            <person name="Hall N."/>
            <person name="Watson M."/>
            <person name="Adriaenssens E.M."/>
            <person name="Foster-Nyarko E."/>
            <person name="Jarju S."/>
            <person name="Secka A."/>
            <person name="Antonio M."/>
            <person name="Oren A."/>
            <person name="Chaudhuri R.R."/>
            <person name="La Ragione R."/>
            <person name="Hildebrand F."/>
            <person name="Pallen M.J."/>
        </authorList>
    </citation>
    <scope>NUCLEOTIDE SEQUENCE</scope>
    <source>
        <strain evidence="2">9366</strain>
    </source>
</reference>
<dbReference type="SUPFAM" id="SSF69500">
    <property type="entry name" value="DTD-like"/>
    <property type="match status" value="1"/>
</dbReference>
<evidence type="ECO:0000313" key="2">
    <source>
        <dbReference type="EMBL" id="HIU62406.1"/>
    </source>
</evidence>
<dbReference type="GO" id="GO:0051500">
    <property type="term" value="F:D-tyrosyl-tRNA(Tyr) deacylase activity"/>
    <property type="evidence" value="ECO:0007669"/>
    <property type="project" value="TreeGrafter"/>
</dbReference>
<organism evidence="2 3">
    <name type="scientific">Candidatus Caccalectryoclostridium excrementigallinarum</name>
    <dbReference type="NCBI Taxonomy" id="2840710"/>
    <lineage>
        <taxon>Bacteria</taxon>
        <taxon>Bacillati</taxon>
        <taxon>Bacillota</taxon>
        <taxon>Clostridia</taxon>
        <taxon>Christensenellales</taxon>
        <taxon>Christensenellaceae</taxon>
        <taxon>Christensenellaceae incertae sedis</taxon>
        <taxon>Candidatus Caccalectryoclostridium</taxon>
    </lineage>
</organism>
<sequence>MRAVVQRINSCKLSVEGREVSSCGFGYLVLVGFTQGDSEEKADYIVNRIVNMRIFRNKEGKLDLALKDVGGQVMCVSNFTIYADPTTGRRPNFSHALAHEEAIGLYNYTVKKFRELVGDCAEGVFGEYMHLESDLDGPVTVIFEK</sequence>
<keyword evidence="2" id="KW-0378">Hydrolase</keyword>
<dbReference type="EMBL" id="DVNJ01000004">
    <property type="protein sequence ID" value="HIU62406.1"/>
    <property type="molecule type" value="Genomic_DNA"/>
</dbReference>
<accession>A0A9D1SJF0</accession>